<feature type="domain" description="Carboxyltransferase" evidence="4">
    <location>
        <begin position="26"/>
        <end position="285"/>
    </location>
</feature>
<reference evidence="6" key="1">
    <citation type="submission" date="2016-11" db="EMBL/GenBank/DDBJ databases">
        <authorList>
            <person name="Varghese N."/>
            <person name="Submissions S."/>
        </authorList>
    </citation>
    <scope>NUCLEOTIDE SEQUENCE [LARGE SCALE GENOMIC DNA]</scope>
    <source>
        <strain evidence="6">DSM 22623</strain>
    </source>
</reference>
<dbReference type="Pfam" id="PF02626">
    <property type="entry name" value="CT_A_B"/>
    <property type="match status" value="1"/>
</dbReference>
<dbReference type="PANTHER" id="PTHR43309">
    <property type="entry name" value="5-OXOPROLINASE SUBUNIT C"/>
    <property type="match status" value="1"/>
</dbReference>
<dbReference type="OrthoDB" id="9782422at2"/>
<dbReference type="InterPro" id="IPR003778">
    <property type="entry name" value="CT_A_B"/>
</dbReference>
<keyword evidence="1" id="KW-0547">Nucleotide-binding</keyword>
<keyword evidence="3" id="KW-0067">ATP-binding</keyword>
<dbReference type="SMART" id="SM00797">
    <property type="entry name" value="AHS2"/>
    <property type="match status" value="1"/>
</dbReference>
<keyword evidence="2" id="KW-0378">Hydrolase</keyword>
<dbReference type="GO" id="GO:0016787">
    <property type="term" value="F:hydrolase activity"/>
    <property type="evidence" value="ECO:0007669"/>
    <property type="project" value="UniProtKB-KW"/>
</dbReference>
<evidence type="ECO:0000256" key="3">
    <source>
        <dbReference type="ARBA" id="ARBA00022840"/>
    </source>
</evidence>
<keyword evidence="6" id="KW-1185">Reference proteome</keyword>
<dbReference type="AlphaFoldDB" id="A0A1M6GAA4"/>
<dbReference type="STRING" id="570521.SAMN04488508_105163"/>
<dbReference type="InterPro" id="IPR052708">
    <property type="entry name" value="PxpC"/>
</dbReference>
<name>A0A1M6GAA4_9FLAO</name>
<dbReference type="Gene3D" id="2.40.100.10">
    <property type="entry name" value="Cyclophilin-like"/>
    <property type="match status" value="1"/>
</dbReference>
<proteinExistence type="predicted"/>
<evidence type="ECO:0000313" key="5">
    <source>
        <dbReference type="EMBL" id="SHJ06893.1"/>
    </source>
</evidence>
<evidence type="ECO:0000256" key="1">
    <source>
        <dbReference type="ARBA" id="ARBA00022741"/>
    </source>
</evidence>
<dbReference type="InterPro" id="IPR029000">
    <property type="entry name" value="Cyclophilin-like_dom_sf"/>
</dbReference>
<protein>
    <submittedName>
        <fullName evidence="5">Biotin-dependent carboxylase uncharacterized domain-containing protein</fullName>
    </submittedName>
</protein>
<evidence type="ECO:0000259" key="4">
    <source>
        <dbReference type="SMART" id="SM00797"/>
    </source>
</evidence>
<sequence length="285" mass="31933">MKGYVTVLKPGLYTTIQDRGRFGFAKYGVPQSGAMDQFSFEFANLLLGNYKNDACIEWVIQPPTLQFNSDTRICLTGAEVDAFLNNQEVEMYQQITVSKNDILTLKSCRNNIYGYVGIRNGFLTEVVMESRSFYDSITSKQKLVKGDKLEYNSNINSVVSYAHLSAPKYGNSGSAIEVFKGPEFDQLSSREKDLLLKSRFTINGASNRMAIQFMESISNSLPQMLTSPVLPGTVQLTPSGKLIVLMRDCQTTGGYPRVLQLTEIAINTLAQTWINEQIQFQLVDF</sequence>
<accession>A0A1M6GAA4</accession>
<dbReference type="Proteomes" id="UP000184432">
    <property type="component" value="Unassembled WGS sequence"/>
</dbReference>
<evidence type="ECO:0000256" key="2">
    <source>
        <dbReference type="ARBA" id="ARBA00022801"/>
    </source>
</evidence>
<organism evidence="5 6">
    <name type="scientific">Aquimarina spongiae</name>
    <dbReference type="NCBI Taxonomy" id="570521"/>
    <lineage>
        <taxon>Bacteria</taxon>
        <taxon>Pseudomonadati</taxon>
        <taxon>Bacteroidota</taxon>
        <taxon>Flavobacteriia</taxon>
        <taxon>Flavobacteriales</taxon>
        <taxon>Flavobacteriaceae</taxon>
        <taxon>Aquimarina</taxon>
    </lineage>
</organism>
<dbReference type="EMBL" id="FQYP01000005">
    <property type="protein sequence ID" value="SHJ06893.1"/>
    <property type="molecule type" value="Genomic_DNA"/>
</dbReference>
<evidence type="ECO:0000313" key="6">
    <source>
        <dbReference type="Proteomes" id="UP000184432"/>
    </source>
</evidence>
<gene>
    <name evidence="5" type="ORF">SAMN04488508_105163</name>
</gene>
<dbReference type="GO" id="GO:0005524">
    <property type="term" value="F:ATP binding"/>
    <property type="evidence" value="ECO:0007669"/>
    <property type="project" value="UniProtKB-KW"/>
</dbReference>
<dbReference type="RefSeq" id="WP_073316368.1">
    <property type="nucleotide sequence ID" value="NZ_FQYP01000005.1"/>
</dbReference>
<dbReference type="PANTHER" id="PTHR43309:SF5">
    <property type="entry name" value="5-OXOPROLINASE SUBUNIT C"/>
    <property type="match status" value="1"/>
</dbReference>